<dbReference type="InterPro" id="IPR050638">
    <property type="entry name" value="AA-Vitamin_Transporters"/>
</dbReference>
<evidence type="ECO:0000313" key="8">
    <source>
        <dbReference type="EMBL" id="HIW95450.1"/>
    </source>
</evidence>
<dbReference type="Gene3D" id="1.10.3730.20">
    <property type="match status" value="1"/>
</dbReference>
<feature type="transmembrane region" description="Helical" evidence="6">
    <location>
        <begin position="115"/>
        <end position="132"/>
    </location>
</feature>
<comment type="similarity">
    <text evidence="2">Belongs to the EamA transporter family.</text>
</comment>
<feature type="transmembrane region" description="Helical" evidence="6">
    <location>
        <begin position="30"/>
        <end position="48"/>
    </location>
</feature>
<accession>A0A9D1RXQ7</accession>
<keyword evidence="3 6" id="KW-0812">Transmembrane</keyword>
<evidence type="ECO:0000256" key="1">
    <source>
        <dbReference type="ARBA" id="ARBA00004141"/>
    </source>
</evidence>
<feature type="transmembrane region" description="Helical" evidence="6">
    <location>
        <begin position="138"/>
        <end position="157"/>
    </location>
</feature>
<dbReference type="AlphaFoldDB" id="A0A9D1RXQ7"/>
<feature type="domain" description="EamA" evidence="7">
    <location>
        <begin position="4"/>
        <end position="127"/>
    </location>
</feature>
<evidence type="ECO:0000256" key="3">
    <source>
        <dbReference type="ARBA" id="ARBA00022692"/>
    </source>
</evidence>
<dbReference type="Proteomes" id="UP000824189">
    <property type="component" value="Unassembled WGS sequence"/>
</dbReference>
<feature type="transmembrane region" description="Helical" evidence="6">
    <location>
        <begin position="89"/>
        <end position="108"/>
    </location>
</feature>
<reference evidence="8" key="2">
    <citation type="submission" date="2021-04" db="EMBL/GenBank/DDBJ databases">
        <authorList>
            <person name="Gilroy R."/>
        </authorList>
    </citation>
    <scope>NUCLEOTIDE SEQUENCE</scope>
    <source>
        <strain evidence="8">4376</strain>
    </source>
</reference>
<evidence type="ECO:0000256" key="6">
    <source>
        <dbReference type="SAM" id="Phobius"/>
    </source>
</evidence>
<proteinExistence type="inferred from homology"/>
<dbReference type="InterPro" id="IPR000620">
    <property type="entry name" value="EamA_dom"/>
</dbReference>
<keyword evidence="4 6" id="KW-1133">Transmembrane helix</keyword>
<feature type="transmembrane region" description="Helical" evidence="6">
    <location>
        <begin position="257"/>
        <end position="274"/>
    </location>
</feature>
<evidence type="ECO:0000256" key="5">
    <source>
        <dbReference type="ARBA" id="ARBA00023136"/>
    </source>
</evidence>
<dbReference type="InterPro" id="IPR037185">
    <property type="entry name" value="EmrE-like"/>
</dbReference>
<dbReference type="GO" id="GO:0016020">
    <property type="term" value="C:membrane"/>
    <property type="evidence" value="ECO:0007669"/>
    <property type="project" value="UniProtKB-SubCell"/>
</dbReference>
<evidence type="ECO:0000256" key="4">
    <source>
        <dbReference type="ARBA" id="ARBA00022989"/>
    </source>
</evidence>
<dbReference type="EMBL" id="DXFZ01000036">
    <property type="protein sequence ID" value="HIW95450.1"/>
    <property type="molecule type" value="Genomic_DNA"/>
</dbReference>
<gene>
    <name evidence="8" type="ORF">H9867_03020</name>
</gene>
<dbReference type="PANTHER" id="PTHR32322">
    <property type="entry name" value="INNER MEMBRANE TRANSPORTER"/>
    <property type="match status" value="1"/>
</dbReference>
<feature type="transmembrane region" description="Helical" evidence="6">
    <location>
        <begin position="169"/>
        <end position="191"/>
    </location>
</feature>
<evidence type="ECO:0000313" key="9">
    <source>
        <dbReference type="Proteomes" id="UP000824189"/>
    </source>
</evidence>
<reference evidence="8" key="1">
    <citation type="journal article" date="2021" name="PeerJ">
        <title>Extensive microbial diversity within the chicken gut microbiome revealed by metagenomics and culture.</title>
        <authorList>
            <person name="Gilroy R."/>
            <person name="Ravi A."/>
            <person name="Getino M."/>
            <person name="Pursley I."/>
            <person name="Horton D.L."/>
            <person name="Alikhan N.F."/>
            <person name="Baker D."/>
            <person name="Gharbi K."/>
            <person name="Hall N."/>
            <person name="Watson M."/>
            <person name="Adriaenssens E.M."/>
            <person name="Foster-Nyarko E."/>
            <person name="Jarju S."/>
            <person name="Secka A."/>
            <person name="Antonio M."/>
            <person name="Oren A."/>
            <person name="Chaudhuri R.R."/>
            <person name="La Ragione R."/>
            <person name="Hildebrand F."/>
            <person name="Pallen M.J."/>
        </authorList>
    </citation>
    <scope>NUCLEOTIDE SEQUENCE</scope>
    <source>
        <strain evidence="8">4376</strain>
    </source>
</reference>
<dbReference type="Pfam" id="PF00892">
    <property type="entry name" value="EamA"/>
    <property type="match status" value="2"/>
</dbReference>
<feature type="domain" description="EamA" evidence="7">
    <location>
        <begin position="139"/>
        <end position="273"/>
    </location>
</feature>
<feature type="transmembrane region" description="Helical" evidence="6">
    <location>
        <begin position="233"/>
        <end position="251"/>
    </location>
</feature>
<organism evidence="8 9">
    <name type="scientific">Candidatus Corynebacterium gallistercoris</name>
    <dbReference type="NCBI Taxonomy" id="2838530"/>
    <lineage>
        <taxon>Bacteria</taxon>
        <taxon>Bacillati</taxon>
        <taxon>Actinomycetota</taxon>
        <taxon>Actinomycetes</taxon>
        <taxon>Mycobacteriales</taxon>
        <taxon>Corynebacteriaceae</taxon>
        <taxon>Corynebacterium</taxon>
    </lineage>
</organism>
<protein>
    <submittedName>
        <fullName evidence="8">EamA family transporter</fullName>
    </submittedName>
</protein>
<evidence type="ECO:0000256" key="2">
    <source>
        <dbReference type="ARBA" id="ARBA00007362"/>
    </source>
</evidence>
<keyword evidence="5 6" id="KW-0472">Membrane</keyword>
<dbReference type="PANTHER" id="PTHR32322:SF2">
    <property type="entry name" value="EAMA DOMAIN-CONTAINING PROTEIN"/>
    <property type="match status" value="1"/>
</dbReference>
<dbReference type="SUPFAM" id="SSF103481">
    <property type="entry name" value="Multidrug resistance efflux transporter EmrE"/>
    <property type="match status" value="2"/>
</dbReference>
<sequence>MTRLLTAIVPIIWGTTYIVTTDVLPPGRPLLAGLMRALPAGLLLLLIFRRLPYGAWWYKSAALGAANIGGFFAFLFLAAYLLPGGVASIVTNTAPLWVIALSPIMLGTSMKLRQIIGAGIAVLGVGALVLTPSSHLNMAGVAAGLAASVCMATGIVLAKKWGKPEGTPLLAVTGWQLTLGGLLLLPPMLLIEGVPESLTAANWAGYAYLTIFGALIAYGLWFNGIAKLDVVQVAILSVLSPVTATLLGVVVKGEELSAVQWAGVAAVLVALVAVQTEGMGKRAAARRG</sequence>
<evidence type="ECO:0000259" key="7">
    <source>
        <dbReference type="Pfam" id="PF00892"/>
    </source>
</evidence>
<feature type="transmembrane region" description="Helical" evidence="6">
    <location>
        <begin position="203"/>
        <end position="221"/>
    </location>
</feature>
<name>A0A9D1RXQ7_9CORY</name>
<feature type="transmembrane region" description="Helical" evidence="6">
    <location>
        <begin position="60"/>
        <end position="83"/>
    </location>
</feature>
<comment type="caution">
    <text evidence="8">The sequence shown here is derived from an EMBL/GenBank/DDBJ whole genome shotgun (WGS) entry which is preliminary data.</text>
</comment>
<comment type="subcellular location">
    <subcellularLocation>
        <location evidence="1">Membrane</location>
        <topology evidence="1">Multi-pass membrane protein</topology>
    </subcellularLocation>
</comment>